<dbReference type="Proteomes" id="UP000324758">
    <property type="component" value="Unassembled WGS sequence"/>
</dbReference>
<comment type="caution">
    <text evidence="13">The sequence shown here is derived from an EMBL/GenBank/DDBJ whole genome shotgun (WGS) entry which is preliminary data.</text>
</comment>
<comment type="subcellular location">
    <subcellularLocation>
        <location evidence="1">Cell inner membrane</location>
        <topology evidence="1">Single-pass membrane protein</topology>
    </subcellularLocation>
</comment>
<dbReference type="GO" id="GO:0015628">
    <property type="term" value="P:protein secretion by the type II secretion system"/>
    <property type="evidence" value="ECO:0007669"/>
    <property type="project" value="InterPro"/>
</dbReference>
<dbReference type="GO" id="GO:0015627">
    <property type="term" value="C:type II protein secretion system complex"/>
    <property type="evidence" value="ECO:0007669"/>
    <property type="project" value="InterPro"/>
</dbReference>
<feature type="domain" description="Type II secretion system protein GspG C-terminal" evidence="12">
    <location>
        <begin position="47"/>
        <end position="153"/>
    </location>
</feature>
<name>A0A5D3K3T2_9BRAD</name>
<reference evidence="13 14" key="1">
    <citation type="submission" date="2019-08" db="EMBL/GenBank/DDBJ databases">
        <title>Bradyrhizobium hipponensis sp. nov., a rhizobium isolated from a Lupinus angustifolius root nodule in Tunisia.</title>
        <authorList>
            <person name="Off K."/>
            <person name="Rejili M."/>
            <person name="Mars M."/>
            <person name="Brachmann A."/>
            <person name="Marin M."/>
        </authorList>
    </citation>
    <scope>NUCLEOTIDE SEQUENCE [LARGE SCALE GENOMIC DNA]</scope>
    <source>
        <strain evidence="13 14">CTAW71</strain>
    </source>
</reference>
<dbReference type="InterPro" id="IPR013545">
    <property type="entry name" value="T2SS_protein-GspG_C"/>
</dbReference>
<proteinExistence type="inferred from homology"/>
<dbReference type="PANTHER" id="PTHR30093">
    <property type="entry name" value="GENERAL SECRETION PATHWAY PROTEIN G"/>
    <property type="match status" value="1"/>
</dbReference>
<organism evidence="13 14">
    <name type="scientific">Bradyrhizobium rifense</name>
    <dbReference type="NCBI Taxonomy" id="515499"/>
    <lineage>
        <taxon>Bacteria</taxon>
        <taxon>Pseudomonadati</taxon>
        <taxon>Pseudomonadota</taxon>
        <taxon>Alphaproteobacteria</taxon>
        <taxon>Hyphomicrobiales</taxon>
        <taxon>Nitrobacteraceae</taxon>
        <taxon>Bradyrhizobium</taxon>
    </lineage>
</organism>
<dbReference type="NCBIfam" id="TIGR02532">
    <property type="entry name" value="IV_pilin_GFxxxE"/>
    <property type="match status" value="1"/>
</dbReference>
<keyword evidence="4" id="KW-1003">Cell membrane</keyword>
<feature type="region of interest" description="Disordered" evidence="10">
    <location>
        <begin position="121"/>
        <end position="156"/>
    </location>
</feature>
<evidence type="ECO:0000256" key="4">
    <source>
        <dbReference type="ARBA" id="ARBA00022475"/>
    </source>
</evidence>
<evidence type="ECO:0000256" key="8">
    <source>
        <dbReference type="ARBA" id="ARBA00022989"/>
    </source>
</evidence>
<evidence type="ECO:0000256" key="11">
    <source>
        <dbReference type="SAM" id="Phobius"/>
    </source>
</evidence>
<dbReference type="OrthoDB" id="9795612at2"/>
<dbReference type="PRINTS" id="PR00813">
    <property type="entry name" value="BCTERIALGSPG"/>
</dbReference>
<evidence type="ECO:0000256" key="9">
    <source>
        <dbReference type="ARBA" id="ARBA00023136"/>
    </source>
</evidence>
<dbReference type="InterPro" id="IPR010054">
    <property type="entry name" value="Type2_sec_GspG"/>
</dbReference>
<keyword evidence="6" id="KW-0997">Cell inner membrane</keyword>
<gene>
    <name evidence="13" type="primary">gspG</name>
    <name evidence="13" type="ORF">FXB40_36150</name>
</gene>
<keyword evidence="14" id="KW-1185">Reference proteome</keyword>
<evidence type="ECO:0000256" key="6">
    <source>
        <dbReference type="ARBA" id="ARBA00022519"/>
    </source>
</evidence>
<evidence type="ECO:0000313" key="13">
    <source>
        <dbReference type="EMBL" id="TYL89337.1"/>
    </source>
</evidence>
<dbReference type="InterPro" id="IPR012902">
    <property type="entry name" value="N_methyl_site"/>
</dbReference>
<dbReference type="AlphaFoldDB" id="A0A5D3K3T2"/>
<dbReference type="Pfam" id="PF07963">
    <property type="entry name" value="N_methyl"/>
    <property type="match status" value="1"/>
</dbReference>
<comment type="similarity">
    <text evidence="2">Belongs to the GSP G family.</text>
</comment>
<sequence>MIRFSRRSLFAPPRRRRRRRGEEGFTLVEMLVVITIIGMIMALVGPRVLNYLSESRVKAAKIQIQSFGSALDLFYLDAGRFPTSSEGLGALAHAVSGVTSWNGPYVKGASVPNDPWGNPYVYKQPGEKDPYEIRSLGSDGQEGGTGTAGDITSAAK</sequence>
<keyword evidence="8 11" id="KW-1133">Transmembrane helix</keyword>
<dbReference type="InterPro" id="IPR000983">
    <property type="entry name" value="Bac_GSPG_pilin"/>
</dbReference>
<evidence type="ECO:0000256" key="1">
    <source>
        <dbReference type="ARBA" id="ARBA00004377"/>
    </source>
</evidence>
<dbReference type="Gene3D" id="3.30.700.10">
    <property type="entry name" value="Glycoprotein, Type 4 Pilin"/>
    <property type="match status" value="1"/>
</dbReference>
<dbReference type="InterPro" id="IPR045584">
    <property type="entry name" value="Pilin-like"/>
</dbReference>
<feature type="transmembrane region" description="Helical" evidence="11">
    <location>
        <begin position="24"/>
        <end position="45"/>
    </location>
</feature>
<dbReference type="NCBIfam" id="TIGR01710">
    <property type="entry name" value="typeII_sec_gspG"/>
    <property type="match status" value="1"/>
</dbReference>
<evidence type="ECO:0000259" key="12">
    <source>
        <dbReference type="Pfam" id="PF08334"/>
    </source>
</evidence>
<dbReference type="Pfam" id="PF08334">
    <property type="entry name" value="T2SSG"/>
    <property type="match status" value="1"/>
</dbReference>
<dbReference type="PANTHER" id="PTHR30093:SF45">
    <property type="entry name" value="TYPE II SECRETION SYSTEM CORE PROTEIN G"/>
    <property type="match status" value="1"/>
</dbReference>
<dbReference type="RefSeq" id="WP_148777050.1">
    <property type="nucleotide sequence ID" value="NZ_VSSS01000061.1"/>
</dbReference>
<evidence type="ECO:0000313" key="14">
    <source>
        <dbReference type="Proteomes" id="UP000324758"/>
    </source>
</evidence>
<keyword evidence="5" id="KW-0488">Methylation</keyword>
<evidence type="ECO:0000256" key="3">
    <source>
        <dbReference type="ARBA" id="ARBA00020042"/>
    </source>
</evidence>
<accession>A0A5D3K3T2</accession>
<evidence type="ECO:0000256" key="7">
    <source>
        <dbReference type="ARBA" id="ARBA00022692"/>
    </source>
</evidence>
<dbReference type="PROSITE" id="PS00409">
    <property type="entry name" value="PROKAR_NTER_METHYL"/>
    <property type="match status" value="1"/>
</dbReference>
<protein>
    <recommendedName>
        <fullName evidence="3">Type II secretion system core protein G</fullName>
    </recommendedName>
</protein>
<keyword evidence="7 11" id="KW-0812">Transmembrane</keyword>
<dbReference type="SUPFAM" id="SSF54523">
    <property type="entry name" value="Pili subunits"/>
    <property type="match status" value="1"/>
</dbReference>
<dbReference type="EMBL" id="VSSS01000061">
    <property type="protein sequence ID" value="TYL89337.1"/>
    <property type="molecule type" value="Genomic_DNA"/>
</dbReference>
<evidence type="ECO:0000256" key="10">
    <source>
        <dbReference type="SAM" id="MobiDB-lite"/>
    </source>
</evidence>
<evidence type="ECO:0000256" key="5">
    <source>
        <dbReference type="ARBA" id="ARBA00022481"/>
    </source>
</evidence>
<keyword evidence="9 11" id="KW-0472">Membrane</keyword>
<dbReference type="GO" id="GO:0005886">
    <property type="term" value="C:plasma membrane"/>
    <property type="evidence" value="ECO:0007669"/>
    <property type="project" value="UniProtKB-SubCell"/>
</dbReference>
<evidence type="ECO:0000256" key="2">
    <source>
        <dbReference type="ARBA" id="ARBA00009984"/>
    </source>
</evidence>